<feature type="region of interest" description="Disordered" evidence="15">
    <location>
        <begin position="1"/>
        <end position="90"/>
    </location>
</feature>
<evidence type="ECO:0000256" key="12">
    <source>
        <dbReference type="ARBA" id="ARBA00023316"/>
    </source>
</evidence>
<keyword evidence="9" id="KW-0133">Cell shape</keyword>
<evidence type="ECO:0000259" key="18">
    <source>
        <dbReference type="Pfam" id="PF00912"/>
    </source>
</evidence>
<keyword evidence="20" id="KW-1185">Reference proteome</keyword>
<evidence type="ECO:0000313" key="19">
    <source>
        <dbReference type="EMBL" id="MCW6506553.1"/>
    </source>
</evidence>
<comment type="similarity">
    <text evidence="3">In the N-terminal section; belongs to the glycosyltransferase 51 family.</text>
</comment>
<evidence type="ECO:0000256" key="14">
    <source>
        <dbReference type="ARBA" id="ARBA00049902"/>
    </source>
</evidence>
<keyword evidence="16" id="KW-1133">Transmembrane helix</keyword>
<keyword evidence="10" id="KW-0573">Peptidoglycan synthesis</keyword>
<dbReference type="GO" id="GO:0008658">
    <property type="term" value="F:penicillin binding"/>
    <property type="evidence" value="ECO:0007669"/>
    <property type="project" value="InterPro"/>
</dbReference>
<feature type="region of interest" description="Disordered" evidence="15">
    <location>
        <begin position="729"/>
        <end position="777"/>
    </location>
</feature>
<dbReference type="Proteomes" id="UP001165667">
    <property type="component" value="Unassembled WGS sequence"/>
</dbReference>
<feature type="domain" description="Glycosyl transferase family 51" evidence="18">
    <location>
        <begin position="160"/>
        <end position="321"/>
    </location>
</feature>
<dbReference type="GO" id="GO:0009252">
    <property type="term" value="P:peptidoglycan biosynthetic process"/>
    <property type="evidence" value="ECO:0007669"/>
    <property type="project" value="UniProtKB-KW"/>
</dbReference>
<feature type="compositionally biased region" description="Basic and acidic residues" evidence="15">
    <location>
        <begin position="760"/>
        <end position="770"/>
    </location>
</feature>
<keyword evidence="7" id="KW-0808">Transferase</keyword>
<keyword evidence="6" id="KW-0328">Glycosyltransferase</keyword>
<evidence type="ECO:0000256" key="8">
    <source>
        <dbReference type="ARBA" id="ARBA00022801"/>
    </source>
</evidence>
<comment type="caution">
    <text evidence="19">The sequence shown here is derived from an EMBL/GenBank/DDBJ whole genome shotgun (WGS) entry which is preliminary data.</text>
</comment>
<evidence type="ECO:0000259" key="17">
    <source>
        <dbReference type="Pfam" id="PF00905"/>
    </source>
</evidence>
<evidence type="ECO:0000256" key="15">
    <source>
        <dbReference type="SAM" id="MobiDB-lite"/>
    </source>
</evidence>
<dbReference type="InterPro" id="IPR023346">
    <property type="entry name" value="Lysozyme-like_dom_sf"/>
</dbReference>
<reference evidence="19" key="1">
    <citation type="submission" date="2022-05" db="EMBL/GenBank/DDBJ databases">
        <authorList>
            <person name="Pankratov T."/>
        </authorList>
    </citation>
    <scope>NUCLEOTIDE SEQUENCE</scope>
    <source>
        <strain evidence="19">BP6-180914</strain>
    </source>
</reference>
<evidence type="ECO:0000256" key="6">
    <source>
        <dbReference type="ARBA" id="ARBA00022676"/>
    </source>
</evidence>
<dbReference type="FunFam" id="1.10.3810.10:FF:000001">
    <property type="entry name" value="Penicillin-binding protein 1A"/>
    <property type="match status" value="1"/>
</dbReference>
<sequence>MDKGSGHEGSRSGDGARREPRISVPTRSPDDVAISSDDRLLPGDRPRRIANERREPGFDAAPSLADVVGPVTRRGNGRKQKSAAATSAPRRRRRSLVSRLGYWAVVLGLWCVAGVGGLVVYEARDLPPIDQLSIPKRPPNIAIMGSTGTLLANRGDTGGAAVLLRDLPPYVPQAFIAIEDRRFYSHWGIDPVGILRAIVRNASGGAVQGGSTLTQQLAKNLFLNQERTLSRKVQEAILALWLEHRYSKTQILELYLNRVYFGSGAYGVEAAAHRYYGKNAKDLTLPEAAVLAGLMKAPTKLAPNRNPQGATERAAQVIDAMADEGFITRDAARQALVKPAVVAHEKGDGSVNYVADYVMDTLDDTVGAFDTDIVVTTTVDPAMQAAGERALADALDAKGAKFGVSQGALVALDPSGAIKVLIGGRNYAESQFDRAVAAKRQPGSAFKPFVYLTALERGLTPDSVRDDAPVNVKGWQPENYSRQYAGPVTLTTGLAQSLNTVAVRLGVEVGPKAVIATAHRLGITSDLQPNASIALGTSEVSPLELVTAYVPFSNGGMGVQPHIIMSVKRTSGQLLYQRKGTGYGRVIDKTSVAMMNAMMRETLLTGTARKADLPGWQAAGKTGTSQDWRDAWFVGYTSALTAGIWLGNDDSSPTKKSSGGTLPVEIWSRFMTAALRTTAPSPLIGGLWRPAPAAEASTDPLLGAVASMLNGGASAPKPAQAGALLPIVPAASPPPAPPQATRRPDPDVLLPPEPIPDPRGTAKADNRSLLDKLFGGG</sequence>
<dbReference type="GO" id="GO:0030288">
    <property type="term" value="C:outer membrane-bounded periplasmic space"/>
    <property type="evidence" value="ECO:0007669"/>
    <property type="project" value="TreeGrafter"/>
</dbReference>
<dbReference type="Pfam" id="PF00905">
    <property type="entry name" value="Transpeptidase"/>
    <property type="match status" value="1"/>
</dbReference>
<evidence type="ECO:0000313" key="20">
    <source>
        <dbReference type="Proteomes" id="UP001165667"/>
    </source>
</evidence>
<evidence type="ECO:0000256" key="10">
    <source>
        <dbReference type="ARBA" id="ARBA00022984"/>
    </source>
</evidence>
<comment type="similarity">
    <text evidence="2">In the C-terminal section; belongs to the transpeptidase family.</text>
</comment>
<protein>
    <submittedName>
        <fullName evidence="19">PBP1A family penicillin-binding protein</fullName>
    </submittedName>
</protein>
<keyword evidence="4" id="KW-0121">Carboxypeptidase</keyword>
<evidence type="ECO:0000256" key="5">
    <source>
        <dbReference type="ARBA" id="ARBA00022670"/>
    </source>
</evidence>
<gene>
    <name evidence="19" type="ORF">M8523_00775</name>
</gene>
<evidence type="ECO:0000256" key="9">
    <source>
        <dbReference type="ARBA" id="ARBA00022960"/>
    </source>
</evidence>
<dbReference type="PANTHER" id="PTHR32282:SF33">
    <property type="entry name" value="PEPTIDOGLYCAN GLYCOSYLTRANSFERASE"/>
    <property type="match status" value="1"/>
</dbReference>
<feature type="compositionally biased region" description="Basic and acidic residues" evidence="15">
    <location>
        <begin position="1"/>
        <end position="21"/>
    </location>
</feature>
<dbReference type="InterPro" id="IPR036950">
    <property type="entry name" value="PBP_transglycosylase"/>
</dbReference>
<dbReference type="GO" id="GO:0071555">
    <property type="term" value="P:cell wall organization"/>
    <property type="evidence" value="ECO:0007669"/>
    <property type="project" value="UniProtKB-KW"/>
</dbReference>
<evidence type="ECO:0000256" key="16">
    <source>
        <dbReference type="SAM" id="Phobius"/>
    </source>
</evidence>
<dbReference type="SUPFAM" id="SSF53955">
    <property type="entry name" value="Lysozyme-like"/>
    <property type="match status" value="1"/>
</dbReference>
<dbReference type="EMBL" id="JAMOIM010000001">
    <property type="protein sequence ID" value="MCW6506553.1"/>
    <property type="molecule type" value="Genomic_DNA"/>
</dbReference>
<comment type="catalytic activity">
    <reaction evidence="13">
        <text>Preferential cleavage: (Ac)2-L-Lys-D-Ala-|-D-Ala. Also transpeptidation of peptidyl-alanyl moieties that are N-acyl substituents of D-alanine.</text>
        <dbReference type="EC" id="3.4.16.4"/>
    </reaction>
</comment>
<accession>A0AA41YTI7</accession>
<keyword evidence="11" id="KW-0511">Multifunctional enzyme</keyword>
<evidence type="ECO:0000256" key="4">
    <source>
        <dbReference type="ARBA" id="ARBA00022645"/>
    </source>
</evidence>
<keyword evidence="5" id="KW-0645">Protease</keyword>
<feature type="domain" description="Penicillin-binding protein transpeptidase" evidence="17">
    <location>
        <begin position="407"/>
        <end position="639"/>
    </location>
</feature>
<dbReference type="GO" id="GO:0008955">
    <property type="term" value="F:peptidoglycan glycosyltransferase activity"/>
    <property type="evidence" value="ECO:0007669"/>
    <property type="project" value="UniProtKB-EC"/>
</dbReference>
<keyword evidence="16" id="KW-0472">Membrane</keyword>
<evidence type="ECO:0000256" key="3">
    <source>
        <dbReference type="ARBA" id="ARBA00007739"/>
    </source>
</evidence>
<dbReference type="InterPro" id="IPR050396">
    <property type="entry name" value="Glycosyltr_51/Transpeptidase"/>
</dbReference>
<dbReference type="RefSeq" id="WP_282582913.1">
    <property type="nucleotide sequence ID" value="NZ_JAMOIM010000001.1"/>
</dbReference>
<feature type="compositionally biased region" description="Basic and acidic residues" evidence="15">
    <location>
        <begin position="36"/>
        <end position="57"/>
    </location>
</feature>
<dbReference type="NCBIfam" id="TIGR02074">
    <property type="entry name" value="PBP_1a_fam"/>
    <property type="match status" value="1"/>
</dbReference>
<feature type="transmembrane region" description="Helical" evidence="16">
    <location>
        <begin position="100"/>
        <end position="121"/>
    </location>
</feature>
<dbReference type="InterPro" id="IPR001264">
    <property type="entry name" value="Glyco_trans_51"/>
</dbReference>
<dbReference type="InterPro" id="IPR001460">
    <property type="entry name" value="PCN-bd_Tpept"/>
</dbReference>
<dbReference type="AlphaFoldDB" id="A0AA41YTI7"/>
<dbReference type="GO" id="GO:0006508">
    <property type="term" value="P:proteolysis"/>
    <property type="evidence" value="ECO:0007669"/>
    <property type="project" value="UniProtKB-KW"/>
</dbReference>
<dbReference type="Gene3D" id="3.40.710.10">
    <property type="entry name" value="DD-peptidase/beta-lactamase superfamily"/>
    <property type="match status" value="1"/>
</dbReference>
<dbReference type="Gene3D" id="1.10.3810.10">
    <property type="entry name" value="Biosynthetic peptidoglycan transglycosylase-like"/>
    <property type="match status" value="1"/>
</dbReference>
<evidence type="ECO:0000256" key="2">
    <source>
        <dbReference type="ARBA" id="ARBA00007090"/>
    </source>
</evidence>
<comment type="pathway">
    <text evidence="1">Cell wall biogenesis; peptidoglycan biosynthesis.</text>
</comment>
<dbReference type="GO" id="GO:0009002">
    <property type="term" value="F:serine-type D-Ala-D-Ala carboxypeptidase activity"/>
    <property type="evidence" value="ECO:0007669"/>
    <property type="project" value="UniProtKB-EC"/>
</dbReference>
<evidence type="ECO:0000256" key="13">
    <source>
        <dbReference type="ARBA" id="ARBA00034000"/>
    </source>
</evidence>
<evidence type="ECO:0000256" key="11">
    <source>
        <dbReference type="ARBA" id="ARBA00023268"/>
    </source>
</evidence>
<dbReference type="PANTHER" id="PTHR32282">
    <property type="entry name" value="BINDING PROTEIN TRANSPEPTIDASE, PUTATIVE-RELATED"/>
    <property type="match status" value="1"/>
</dbReference>
<evidence type="ECO:0000256" key="1">
    <source>
        <dbReference type="ARBA" id="ARBA00004752"/>
    </source>
</evidence>
<proteinExistence type="inferred from homology"/>
<dbReference type="SUPFAM" id="SSF56601">
    <property type="entry name" value="beta-lactamase/transpeptidase-like"/>
    <property type="match status" value="1"/>
</dbReference>
<organism evidence="19 20">
    <name type="scientific">Lichenifustis flavocetrariae</name>
    <dbReference type="NCBI Taxonomy" id="2949735"/>
    <lineage>
        <taxon>Bacteria</taxon>
        <taxon>Pseudomonadati</taxon>
        <taxon>Pseudomonadota</taxon>
        <taxon>Alphaproteobacteria</taxon>
        <taxon>Hyphomicrobiales</taxon>
        <taxon>Lichenihabitantaceae</taxon>
        <taxon>Lichenifustis</taxon>
    </lineage>
</organism>
<dbReference type="GO" id="GO:0008360">
    <property type="term" value="P:regulation of cell shape"/>
    <property type="evidence" value="ECO:0007669"/>
    <property type="project" value="UniProtKB-KW"/>
</dbReference>
<dbReference type="Pfam" id="PF00912">
    <property type="entry name" value="Transgly"/>
    <property type="match status" value="1"/>
</dbReference>
<comment type="catalytic activity">
    <reaction evidence="14">
        <text>[GlcNAc-(1-&gt;4)-Mur2Ac(oyl-L-Ala-gamma-D-Glu-L-Lys-D-Ala-D-Ala)](n)-di-trans,octa-cis-undecaprenyl diphosphate + beta-D-GlcNAc-(1-&gt;4)-Mur2Ac(oyl-L-Ala-gamma-D-Glu-L-Lys-D-Ala-D-Ala)-di-trans,octa-cis-undecaprenyl diphosphate = [GlcNAc-(1-&gt;4)-Mur2Ac(oyl-L-Ala-gamma-D-Glu-L-Lys-D-Ala-D-Ala)](n+1)-di-trans,octa-cis-undecaprenyl diphosphate + di-trans,octa-cis-undecaprenyl diphosphate + H(+)</text>
        <dbReference type="Rhea" id="RHEA:23708"/>
        <dbReference type="Rhea" id="RHEA-COMP:9602"/>
        <dbReference type="Rhea" id="RHEA-COMP:9603"/>
        <dbReference type="ChEBI" id="CHEBI:15378"/>
        <dbReference type="ChEBI" id="CHEBI:58405"/>
        <dbReference type="ChEBI" id="CHEBI:60033"/>
        <dbReference type="ChEBI" id="CHEBI:78435"/>
        <dbReference type="EC" id="2.4.99.28"/>
    </reaction>
</comment>
<dbReference type="InterPro" id="IPR012338">
    <property type="entry name" value="Beta-lactam/transpept-like"/>
</dbReference>
<keyword evidence="8" id="KW-0378">Hydrolase</keyword>
<evidence type="ECO:0000256" key="7">
    <source>
        <dbReference type="ARBA" id="ARBA00022679"/>
    </source>
</evidence>
<name>A0AA41YTI7_9HYPH</name>
<keyword evidence="12" id="KW-0961">Cell wall biogenesis/degradation</keyword>
<keyword evidence="16" id="KW-0812">Transmembrane</keyword>